<dbReference type="InterPro" id="IPR032880">
    <property type="entry name" value="CSC1/OSCA1-like_N"/>
</dbReference>
<dbReference type="InterPro" id="IPR045122">
    <property type="entry name" value="Csc1-like"/>
</dbReference>
<sequence length="935" mass="103845">MSQITPGSVTTSAQSFVTAVVANSALLLVELGLFTGLKQRLERIYSPRTYLPPPEKRSPKLPLGVWKWLPAVVNSRAEDIIEKNGLDAYMFLRFLKILVWIFLVFTVVTFAVIVPVNAIGQDGAKSSLEKISWINVVDAKEQKRFTAHILVVYILTIFVIYMVRREMAYFVLLRQQFLLSPTHSQLAQARTVLITSVPDTLSTEASLREFASFVLGGVERVWLYRDTKELNKLFNERQKRCTTLEKAVSEVLRNATKAWKKREARRKKKKSKALPKPRGDDVEARPSNDEPLSDDEELLEREPSLKLLDELVPLKKRHQHRTGAFGVFGEKMDTIEWCKDEIVRLNSMISSARSQQEQDGKFLGSVFILCNLQIGAHILAQCVSYHQVLQMNDKFIETHPDDIVWHNLDDDALKTRTKVSLSWLATIGLILVWSFPVAVIGGLSNISAVCKKAAWLNWVCQAPAPIPSIIQGLLPPALLAALFAIMPVILRGLAWYEGVPRHSLISVSLYRRYFLFLLIHGFLIVTLSSGLTKALEEIIDNPTHTVQSLATQLPGASVFFLSYMVTQGLAGAGSALAQIAPLLGYYFGKWFLGRTPRQAFNVTFLMPSADFGTLLPRLSLLATIGLAYSVLNPLINLLAFICYGCYYIAWKFLFLQVFDQPAARESGGGYFPMAVSNLFVGLYIEQICLACLFFMKVSVADSRYVALAQGILMVLLVVLTIWAHVLLNRSFAPLTQYLPMSLATKDLAERFGQNGDVDLFSKDFVKTLHNRMMTKLSDRNKKIDTLATKILDSVMLPIGPERDLETGRSGVAVVASGDNSTDPARSSAPTSAAPEAQRQQSSGDAERENSAEIEAAQEAQGDDGLQSTSSQGLLDEHAFDHPSTYVPQPCIWIPRDPLRLSTALVEYLEEAGVRASDEGAVMDADGSVEVKSPPP</sequence>
<name>A0AA38NZE7_9AGAR</name>
<evidence type="ECO:0000313" key="13">
    <source>
        <dbReference type="EMBL" id="KAJ3833350.1"/>
    </source>
</evidence>
<keyword evidence="4 8" id="KW-0812">Transmembrane</keyword>
<feature type="domain" description="CSC1/OSCA1-like cytosolic" evidence="12">
    <location>
        <begin position="189"/>
        <end position="407"/>
    </location>
</feature>
<dbReference type="PANTHER" id="PTHR13018">
    <property type="entry name" value="PROBABLE MEMBRANE PROTEIN DUF221-RELATED"/>
    <property type="match status" value="1"/>
</dbReference>
<organism evidence="13 14">
    <name type="scientific">Lentinula raphanica</name>
    <dbReference type="NCBI Taxonomy" id="153919"/>
    <lineage>
        <taxon>Eukaryota</taxon>
        <taxon>Fungi</taxon>
        <taxon>Dikarya</taxon>
        <taxon>Basidiomycota</taxon>
        <taxon>Agaricomycotina</taxon>
        <taxon>Agaricomycetes</taxon>
        <taxon>Agaricomycetidae</taxon>
        <taxon>Agaricales</taxon>
        <taxon>Marasmiineae</taxon>
        <taxon>Omphalotaceae</taxon>
        <taxon>Lentinula</taxon>
    </lineage>
</organism>
<feature type="transmembrane region" description="Helical" evidence="8">
    <location>
        <begin position="637"/>
        <end position="658"/>
    </location>
</feature>
<evidence type="ECO:0000256" key="3">
    <source>
        <dbReference type="ARBA" id="ARBA00022448"/>
    </source>
</evidence>
<feature type="transmembrane region" description="Helical" evidence="8">
    <location>
        <begin position="145"/>
        <end position="163"/>
    </location>
</feature>
<feature type="region of interest" description="Disordered" evidence="7">
    <location>
        <begin position="259"/>
        <end position="298"/>
    </location>
</feature>
<evidence type="ECO:0000256" key="2">
    <source>
        <dbReference type="ARBA" id="ARBA00007779"/>
    </source>
</evidence>
<dbReference type="GO" id="GO:0005227">
    <property type="term" value="F:calcium-activated cation channel activity"/>
    <property type="evidence" value="ECO:0007669"/>
    <property type="project" value="InterPro"/>
</dbReference>
<feature type="region of interest" description="Disordered" evidence="7">
    <location>
        <begin position="813"/>
        <end position="870"/>
    </location>
</feature>
<feature type="transmembrane region" description="Helical" evidence="8">
    <location>
        <begin position="513"/>
        <end position="531"/>
    </location>
</feature>
<dbReference type="Proteomes" id="UP001163846">
    <property type="component" value="Unassembled WGS sequence"/>
</dbReference>
<keyword evidence="5 8" id="KW-1133">Transmembrane helix</keyword>
<evidence type="ECO:0000256" key="6">
    <source>
        <dbReference type="ARBA" id="ARBA00023136"/>
    </source>
</evidence>
<accession>A0AA38NZE7</accession>
<comment type="similarity">
    <text evidence="2">Belongs to the CSC1 (TC 1.A.17) family.</text>
</comment>
<keyword evidence="6 8" id="KW-0472">Membrane</keyword>
<feature type="domain" description="CSC1/OSCA1-like N-terminal transmembrane" evidence="11">
    <location>
        <begin position="15"/>
        <end position="166"/>
    </location>
</feature>
<dbReference type="Pfam" id="PF02714">
    <property type="entry name" value="RSN1_7TM"/>
    <property type="match status" value="1"/>
</dbReference>
<feature type="transmembrane region" description="Helical" evidence="8">
    <location>
        <begin position="670"/>
        <end position="695"/>
    </location>
</feature>
<evidence type="ECO:0000256" key="5">
    <source>
        <dbReference type="ARBA" id="ARBA00022989"/>
    </source>
</evidence>
<dbReference type="Pfam" id="PF12621">
    <property type="entry name" value="PHM7_ext"/>
    <property type="match status" value="1"/>
</dbReference>
<proteinExistence type="inferred from homology"/>
<reference evidence="13" key="1">
    <citation type="submission" date="2022-08" db="EMBL/GenBank/DDBJ databases">
        <authorList>
            <consortium name="DOE Joint Genome Institute"/>
            <person name="Min B."/>
            <person name="Riley R."/>
            <person name="Sierra-Patev S."/>
            <person name="Naranjo-Ortiz M."/>
            <person name="Looney B."/>
            <person name="Konkel Z."/>
            <person name="Slot J.C."/>
            <person name="Sakamoto Y."/>
            <person name="Steenwyk J.L."/>
            <person name="Rokas A."/>
            <person name="Carro J."/>
            <person name="Camarero S."/>
            <person name="Ferreira P."/>
            <person name="Molpeceres G."/>
            <person name="Ruiz-Duenas F.J."/>
            <person name="Serrano A."/>
            <person name="Henrissat B."/>
            <person name="Drula E."/>
            <person name="Hughes K.W."/>
            <person name="Mata J.L."/>
            <person name="Ishikawa N.K."/>
            <person name="Vargas-Isla R."/>
            <person name="Ushijima S."/>
            <person name="Smith C.A."/>
            <person name="Ahrendt S."/>
            <person name="Andreopoulos W."/>
            <person name="He G."/>
            <person name="Labutti K."/>
            <person name="Lipzen A."/>
            <person name="Ng V."/>
            <person name="Sandor L."/>
            <person name="Barry K."/>
            <person name="Martinez A.T."/>
            <person name="Xiao Y."/>
            <person name="Gibbons J.G."/>
            <person name="Terashima K."/>
            <person name="Hibbett D.S."/>
            <person name="Grigoriev I.V."/>
        </authorList>
    </citation>
    <scope>NUCLEOTIDE SEQUENCE</scope>
    <source>
        <strain evidence="13">TFB9207</strain>
    </source>
</reference>
<dbReference type="InterPro" id="IPR003864">
    <property type="entry name" value="CSC1/OSCA1-like_7TM"/>
</dbReference>
<evidence type="ECO:0000259" key="11">
    <source>
        <dbReference type="Pfam" id="PF13967"/>
    </source>
</evidence>
<evidence type="ECO:0000256" key="8">
    <source>
        <dbReference type="SAM" id="Phobius"/>
    </source>
</evidence>
<evidence type="ECO:0000256" key="1">
    <source>
        <dbReference type="ARBA" id="ARBA00004141"/>
    </source>
</evidence>
<dbReference type="PANTHER" id="PTHR13018:SF143">
    <property type="entry name" value="CSC1_OSCA1-LIKE 7TM REGION DOMAIN-CONTAINING PROTEIN"/>
    <property type="match status" value="1"/>
</dbReference>
<comment type="subcellular location">
    <subcellularLocation>
        <location evidence="1">Membrane</location>
        <topology evidence="1">Multi-pass membrane protein</topology>
    </subcellularLocation>
</comment>
<evidence type="ECO:0000259" key="10">
    <source>
        <dbReference type="Pfam" id="PF12621"/>
    </source>
</evidence>
<dbReference type="InterPro" id="IPR027815">
    <property type="entry name" value="CSC1/OSCA1-like_cyt"/>
</dbReference>
<keyword evidence="3" id="KW-0813">Transport</keyword>
<dbReference type="Pfam" id="PF14703">
    <property type="entry name" value="PHM7_cyt"/>
    <property type="match status" value="1"/>
</dbReference>
<evidence type="ECO:0000256" key="7">
    <source>
        <dbReference type="SAM" id="MobiDB-lite"/>
    </source>
</evidence>
<dbReference type="AlphaFoldDB" id="A0AA38NZE7"/>
<evidence type="ECO:0000313" key="14">
    <source>
        <dbReference type="Proteomes" id="UP001163846"/>
    </source>
</evidence>
<protein>
    <submittedName>
        <fullName evidence="13">DUF221 family protein</fullName>
    </submittedName>
</protein>
<feature type="transmembrane region" description="Helical" evidence="8">
    <location>
        <begin position="16"/>
        <end position="37"/>
    </location>
</feature>
<dbReference type="EMBL" id="MU806716">
    <property type="protein sequence ID" value="KAJ3833350.1"/>
    <property type="molecule type" value="Genomic_DNA"/>
</dbReference>
<gene>
    <name evidence="13" type="ORF">F5878DRAFT_632932</name>
</gene>
<feature type="transmembrane region" description="Helical" evidence="8">
    <location>
        <begin position="569"/>
        <end position="588"/>
    </location>
</feature>
<feature type="domain" description="CSC1/OSCA1-like 7TM region" evidence="9">
    <location>
        <begin position="422"/>
        <end position="693"/>
    </location>
</feature>
<feature type="compositionally biased region" description="Basic residues" evidence="7">
    <location>
        <begin position="259"/>
        <end position="275"/>
    </location>
</feature>
<evidence type="ECO:0000259" key="12">
    <source>
        <dbReference type="Pfam" id="PF14703"/>
    </source>
</evidence>
<evidence type="ECO:0000259" key="9">
    <source>
        <dbReference type="Pfam" id="PF02714"/>
    </source>
</evidence>
<keyword evidence="14" id="KW-1185">Reference proteome</keyword>
<feature type="domain" description="10TM putative phosphate transporter extracellular tail" evidence="10">
    <location>
        <begin position="874"/>
        <end position="935"/>
    </location>
</feature>
<evidence type="ECO:0000256" key="4">
    <source>
        <dbReference type="ARBA" id="ARBA00022692"/>
    </source>
</evidence>
<dbReference type="Pfam" id="PF13967">
    <property type="entry name" value="RSN1_TM"/>
    <property type="match status" value="1"/>
</dbReference>
<feature type="transmembrane region" description="Helical" evidence="8">
    <location>
        <begin position="469"/>
        <end position="493"/>
    </location>
</feature>
<feature type="transmembrane region" description="Helical" evidence="8">
    <location>
        <begin position="423"/>
        <end position="449"/>
    </location>
</feature>
<comment type="caution">
    <text evidence="13">The sequence shown here is derived from an EMBL/GenBank/DDBJ whole genome shotgun (WGS) entry which is preliminary data.</text>
</comment>
<feature type="compositionally biased region" description="Basic and acidic residues" evidence="7">
    <location>
        <begin position="277"/>
        <end position="288"/>
    </location>
</feature>
<feature type="transmembrane region" description="Helical" evidence="8">
    <location>
        <begin position="707"/>
        <end position="727"/>
    </location>
</feature>
<feature type="compositionally biased region" description="Low complexity" evidence="7">
    <location>
        <begin position="823"/>
        <end position="836"/>
    </location>
</feature>
<feature type="transmembrane region" description="Helical" evidence="8">
    <location>
        <begin position="97"/>
        <end position="119"/>
    </location>
</feature>
<dbReference type="GO" id="GO:0005886">
    <property type="term" value="C:plasma membrane"/>
    <property type="evidence" value="ECO:0007669"/>
    <property type="project" value="TreeGrafter"/>
</dbReference>
<dbReference type="InterPro" id="IPR022257">
    <property type="entry name" value="PHM7_ext"/>
</dbReference>